<feature type="compositionally biased region" description="Polar residues" evidence="1">
    <location>
        <begin position="167"/>
        <end position="188"/>
    </location>
</feature>
<reference evidence="3" key="1">
    <citation type="submission" date="2016-07" db="EMBL/GenBank/DDBJ databases">
        <title>Multiple horizontal gene transfer events from other fungi enriched the ability of initially mycotrophic Trichoderma (Ascomycota) to feed on dead plant biomass.</title>
        <authorList>
            <consortium name="DOE Joint Genome Institute"/>
            <person name="Atanasova L."/>
            <person name="Chenthamara K."/>
            <person name="Zhang J."/>
            <person name="Grujic M."/>
            <person name="Henrissat B."/>
            <person name="Kuo A."/>
            <person name="Aerts A."/>
            <person name="Salamov A."/>
            <person name="Lipzen A."/>
            <person name="Labutti K."/>
            <person name="Barry K."/>
            <person name="Miao Y."/>
            <person name="Rahimi M.J."/>
            <person name="Shen Q."/>
            <person name="Grigoriev I.V."/>
            <person name="Kubicek C.P."/>
            <person name="Druzhinina I.S."/>
        </authorList>
    </citation>
    <scope>NUCLEOTIDE SEQUENCE [LARGE SCALE GENOMIC DNA]</scope>
    <source>
        <strain evidence="3">TUCIM 6016</strain>
    </source>
</reference>
<dbReference type="RefSeq" id="XP_024750468.1">
    <property type="nucleotide sequence ID" value="XM_024897710.1"/>
</dbReference>
<protein>
    <submittedName>
        <fullName evidence="2">Uncharacterized protein</fullName>
    </submittedName>
</protein>
<feature type="region of interest" description="Disordered" evidence="1">
    <location>
        <begin position="239"/>
        <end position="258"/>
    </location>
</feature>
<gene>
    <name evidence="2" type="ORF">BBK36DRAFT_161249</name>
</gene>
<dbReference type="GeneID" id="36605828"/>
<accession>A0A2T4BD03</accession>
<name>A0A2T4BD03_9HYPO</name>
<dbReference type="EMBL" id="KZ680212">
    <property type="protein sequence ID" value="PTB67148.1"/>
    <property type="molecule type" value="Genomic_DNA"/>
</dbReference>
<sequence length="526" mass="57453">MATGFDRLERLFSSKRKASLASLRVTTSISPPTEPQFPSPSFIRPTASRMTAREEVRSRLATGRSPSVPDAIPSRLGSLSSHASSPGFGPSPIRLPSLCDPHAQPDSLVAKLREYRFSPPSQEEKAVPGPAAFSPAATEQFDIPSPRSQSPPHLPTLTRLHTPPSPRSQDTGSCRRSIESPRSPTFPYNTPPTPEDSPEIVPVRNLLADSKIFDIAIDKTLFDEIEDQLLQSFDHASFNESYSDSSPSEASSNSSTLREPDFNEFLNLSDDDIAEVTPEDPAPEFDDDARQCSPSSMDTSVPSPTPGPSSLLTLTPPSTSRPATAAAFEAARIAKRHDFDLIYVVNLWPGGPCGQMFDLECASSCERPLVGRLLAAHGLHQVPSPLQISSVVHTTILRSKGWVEYRNQEAQPHELARGYACSFYPGKYTQGSSSDKESPVSGVRLSEMIDRGIVFAAYRKPRIGPCKLGHSFTGSELNSLHEDAEALVEMLIDIHARNRQYQAASHHQLCDETGPMPMQQTKWLSA</sequence>
<evidence type="ECO:0000313" key="2">
    <source>
        <dbReference type="EMBL" id="PTB67148.1"/>
    </source>
</evidence>
<keyword evidence="3" id="KW-1185">Reference proteome</keyword>
<feature type="compositionally biased region" description="Acidic residues" evidence="1">
    <location>
        <begin position="269"/>
        <end position="287"/>
    </location>
</feature>
<feature type="compositionally biased region" description="Low complexity" evidence="1">
    <location>
        <begin position="308"/>
        <end position="319"/>
    </location>
</feature>
<evidence type="ECO:0000313" key="3">
    <source>
        <dbReference type="Proteomes" id="UP000241546"/>
    </source>
</evidence>
<dbReference type="OrthoDB" id="5244801at2759"/>
<proteinExistence type="predicted"/>
<evidence type="ECO:0000256" key="1">
    <source>
        <dbReference type="SAM" id="MobiDB-lite"/>
    </source>
</evidence>
<organism evidence="2 3">
    <name type="scientific">Trichoderma citrinoviride</name>
    <dbReference type="NCBI Taxonomy" id="58853"/>
    <lineage>
        <taxon>Eukaryota</taxon>
        <taxon>Fungi</taxon>
        <taxon>Dikarya</taxon>
        <taxon>Ascomycota</taxon>
        <taxon>Pezizomycotina</taxon>
        <taxon>Sordariomycetes</taxon>
        <taxon>Hypocreomycetidae</taxon>
        <taxon>Hypocreales</taxon>
        <taxon>Hypocreaceae</taxon>
        <taxon>Trichoderma</taxon>
    </lineage>
</organism>
<dbReference type="AlphaFoldDB" id="A0A2T4BD03"/>
<feature type="region of interest" description="Disordered" evidence="1">
    <location>
        <begin position="141"/>
        <end position="200"/>
    </location>
</feature>
<feature type="region of interest" description="Disordered" evidence="1">
    <location>
        <begin position="268"/>
        <end position="319"/>
    </location>
</feature>
<dbReference type="Proteomes" id="UP000241546">
    <property type="component" value="Unassembled WGS sequence"/>
</dbReference>
<feature type="compositionally biased region" description="Low complexity" evidence="1">
    <location>
        <begin position="73"/>
        <end position="87"/>
    </location>
</feature>
<feature type="region of interest" description="Disordered" evidence="1">
    <location>
        <begin position="27"/>
        <end position="100"/>
    </location>
</feature>
<feature type="compositionally biased region" description="Low complexity" evidence="1">
    <location>
        <begin position="239"/>
        <end position="255"/>
    </location>
</feature>